<dbReference type="PANTHER" id="PTHR48080">
    <property type="entry name" value="D-GALACTONATE DEHYDRATASE-RELATED"/>
    <property type="match status" value="1"/>
</dbReference>
<evidence type="ECO:0000313" key="10">
    <source>
        <dbReference type="Proteomes" id="UP000241808"/>
    </source>
</evidence>
<evidence type="ECO:0000256" key="5">
    <source>
        <dbReference type="PIRSR" id="PIRSR634603-1"/>
    </source>
</evidence>
<comment type="similarity">
    <text evidence="1 7">Belongs to the mandelate racemase/muconate lactonizing enzyme family.</text>
</comment>
<dbReference type="InterPro" id="IPR029017">
    <property type="entry name" value="Enolase-like_N"/>
</dbReference>
<evidence type="ECO:0000256" key="7">
    <source>
        <dbReference type="RuleBase" id="RU366006"/>
    </source>
</evidence>
<dbReference type="AlphaFoldDB" id="A0A2T4ZIM0"/>
<evidence type="ECO:0000259" key="8">
    <source>
        <dbReference type="SMART" id="SM00922"/>
    </source>
</evidence>
<keyword evidence="10" id="KW-1185">Reference proteome</keyword>
<evidence type="ECO:0000256" key="4">
    <source>
        <dbReference type="ARBA" id="ARBA00023235"/>
    </source>
</evidence>
<dbReference type="InterPro" id="IPR034603">
    <property type="entry name" value="Dipeptide_epimerase"/>
</dbReference>
<dbReference type="EC" id="5.1.1.-" evidence="7"/>
<feature type="binding site" evidence="6">
    <location>
        <position position="224"/>
    </location>
    <ligand>
        <name>Mg(2+)</name>
        <dbReference type="ChEBI" id="CHEBI:18420"/>
    </ligand>
</feature>
<dbReference type="SFLD" id="SFLDG00180">
    <property type="entry name" value="muconate_cycloisomerase"/>
    <property type="match status" value="1"/>
</dbReference>
<sequence length="327" mass="34735">MTSRELTVRTERWPIAGSFTISRGSRTEAVVVVCEIRQGSAIGRAECVPYPRYGESVDGVAADIEAMSDALDNGLDRQGLMAAMKAGAARNAIDCALWDLEAKLSGKRAWELAGLPAPKPLTTVYTISLGSPAEMAERAAGCGRPHLKIKLGGEGDADRLAAIRAAVPQATLVIDANEGWTPANLESNLAVCERFGIALVEQPLPASDDEALRHVRRPIPICADESVHDRPSLSKLAGKYDAINVKLDKTGGLTEALLLVAEAEKLGLKIMTGCMLGTSLSMAPATLVAQRAFLVDLDGPLLLKEDRPEGLRYEGATVYPPAPSLWG</sequence>
<feature type="active site" description="Proton acceptor; specific for (R)-substrate epimerization" evidence="5">
    <location>
        <position position="150"/>
    </location>
</feature>
<protein>
    <recommendedName>
        <fullName evidence="7">Dipeptide epimerase</fullName>
        <ecNumber evidence="7">5.1.1.-</ecNumber>
    </recommendedName>
</protein>
<organism evidence="9 10">
    <name type="scientific">Phreatobacter oligotrophus</name>
    <dbReference type="NCBI Taxonomy" id="1122261"/>
    <lineage>
        <taxon>Bacteria</taxon>
        <taxon>Pseudomonadati</taxon>
        <taxon>Pseudomonadota</taxon>
        <taxon>Alphaproteobacteria</taxon>
        <taxon>Hyphomicrobiales</taxon>
        <taxon>Phreatobacteraceae</taxon>
        <taxon>Phreatobacter</taxon>
    </lineage>
</organism>
<dbReference type="EMBL" id="PZZL01000001">
    <property type="protein sequence ID" value="PTM61837.1"/>
    <property type="molecule type" value="Genomic_DNA"/>
</dbReference>
<keyword evidence="4 7" id="KW-0413">Isomerase</keyword>
<dbReference type="InterPro" id="IPR013341">
    <property type="entry name" value="Mandelate_racemase_N_dom"/>
</dbReference>
<dbReference type="RefSeq" id="WP_108174281.1">
    <property type="nucleotide sequence ID" value="NZ_JAIESU010000014.1"/>
</dbReference>
<dbReference type="SFLD" id="SFLDS00001">
    <property type="entry name" value="Enolase"/>
    <property type="match status" value="1"/>
</dbReference>
<feature type="domain" description="Mandelate racemase/muconate lactonizing enzyme C-terminal" evidence="8">
    <location>
        <begin position="132"/>
        <end position="222"/>
    </location>
</feature>
<evidence type="ECO:0000256" key="1">
    <source>
        <dbReference type="ARBA" id="ARBA00008031"/>
    </source>
</evidence>
<dbReference type="PANTHER" id="PTHR48080:SF3">
    <property type="entry name" value="ENOLASE SUPERFAMILY MEMBER DDB_G0284701"/>
    <property type="match status" value="1"/>
</dbReference>
<evidence type="ECO:0000256" key="3">
    <source>
        <dbReference type="ARBA" id="ARBA00022842"/>
    </source>
</evidence>
<dbReference type="InterPro" id="IPR013342">
    <property type="entry name" value="Mandelate_racemase_C"/>
</dbReference>
<keyword evidence="3 6" id="KW-0460">Magnesium</keyword>
<dbReference type="Proteomes" id="UP000241808">
    <property type="component" value="Unassembled WGS sequence"/>
</dbReference>
<evidence type="ECO:0000256" key="6">
    <source>
        <dbReference type="PIRSR" id="PIRSR634603-3"/>
    </source>
</evidence>
<feature type="binding site" evidence="6">
    <location>
        <position position="175"/>
    </location>
    <ligand>
        <name>Mg(2+)</name>
        <dbReference type="ChEBI" id="CHEBI:18420"/>
    </ligand>
</feature>
<dbReference type="SUPFAM" id="SSF54826">
    <property type="entry name" value="Enolase N-terminal domain-like"/>
    <property type="match status" value="1"/>
</dbReference>
<feature type="active site" description="Proton acceptor; specific for (S)-substrate epimerization" evidence="5">
    <location>
        <position position="246"/>
    </location>
</feature>
<name>A0A2T4ZIM0_9HYPH</name>
<dbReference type="Gene3D" id="3.20.20.120">
    <property type="entry name" value="Enolase-like C-terminal domain"/>
    <property type="match status" value="1"/>
</dbReference>
<feature type="binding site" evidence="6">
    <location>
        <position position="201"/>
    </location>
    <ligand>
        <name>Mg(2+)</name>
        <dbReference type="ChEBI" id="CHEBI:18420"/>
    </ligand>
</feature>
<dbReference type="InterPro" id="IPR029065">
    <property type="entry name" value="Enolase_C-like"/>
</dbReference>
<comment type="caution">
    <text evidence="9">The sequence shown here is derived from an EMBL/GenBank/DDBJ whole genome shotgun (WGS) entry which is preliminary data.</text>
</comment>
<dbReference type="Pfam" id="PF02746">
    <property type="entry name" value="MR_MLE_N"/>
    <property type="match status" value="1"/>
</dbReference>
<dbReference type="NCBIfam" id="NF042940">
    <property type="entry name" value="racemase_DgcA"/>
    <property type="match status" value="1"/>
</dbReference>
<dbReference type="SMART" id="SM00922">
    <property type="entry name" value="MR_MLE"/>
    <property type="match status" value="1"/>
</dbReference>
<dbReference type="OrthoDB" id="9782675at2"/>
<keyword evidence="2 6" id="KW-0479">Metal-binding</keyword>
<dbReference type="InterPro" id="IPR034593">
    <property type="entry name" value="DgoD-like"/>
</dbReference>
<dbReference type="Gene3D" id="3.30.390.10">
    <property type="entry name" value="Enolase-like, N-terminal domain"/>
    <property type="match status" value="1"/>
</dbReference>
<dbReference type="GO" id="GO:0046872">
    <property type="term" value="F:metal ion binding"/>
    <property type="evidence" value="ECO:0007669"/>
    <property type="project" value="UniProtKB-KW"/>
</dbReference>
<comment type="cofactor">
    <cofactor evidence="6 7">
        <name>Mg(2+)</name>
        <dbReference type="ChEBI" id="CHEBI:18420"/>
    </cofactor>
    <text evidence="6 7">Binds 1 Mg(2+) ion per subunit.</text>
</comment>
<dbReference type="CDD" id="cd03319">
    <property type="entry name" value="L-Ala-DL-Glu_epimerase"/>
    <property type="match status" value="1"/>
</dbReference>
<evidence type="ECO:0000313" key="9">
    <source>
        <dbReference type="EMBL" id="PTM61837.1"/>
    </source>
</evidence>
<dbReference type="InterPro" id="IPR036849">
    <property type="entry name" value="Enolase-like_C_sf"/>
</dbReference>
<reference evidence="9 10" key="1">
    <citation type="submission" date="2018-04" db="EMBL/GenBank/DDBJ databases">
        <title>Genomic Encyclopedia of Archaeal and Bacterial Type Strains, Phase II (KMG-II): from individual species to whole genera.</title>
        <authorList>
            <person name="Goeker M."/>
        </authorList>
    </citation>
    <scope>NUCLEOTIDE SEQUENCE [LARGE SCALE GENOMIC DNA]</scope>
    <source>
        <strain evidence="9 10">DSM 25521</strain>
    </source>
</reference>
<dbReference type="Pfam" id="PF13378">
    <property type="entry name" value="MR_MLE_C"/>
    <property type="match status" value="1"/>
</dbReference>
<proteinExistence type="inferred from homology"/>
<gene>
    <name evidence="9" type="ORF">C8P69_101508</name>
</gene>
<dbReference type="SUPFAM" id="SSF51604">
    <property type="entry name" value="Enolase C-terminal domain-like"/>
    <property type="match status" value="1"/>
</dbReference>
<dbReference type="SFLD" id="SFLDF00010">
    <property type="entry name" value="dipeptide_epimerase"/>
    <property type="match status" value="1"/>
</dbReference>
<accession>A0A2T4ZIM0</accession>
<evidence type="ECO:0000256" key="2">
    <source>
        <dbReference type="ARBA" id="ARBA00022723"/>
    </source>
</evidence>
<dbReference type="GO" id="GO:0016855">
    <property type="term" value="F:racemase and epimerase activity, acting on amino acids and derivatives"/>
    <property type="evidence" value="ECO:0007669"/>
    <property type="project" value="UniProtKB-UniRule"/>
</dbReference>